<evidence type="ECO:0000259" key="6">
    <source>
        <dbReference type="Pfam" id="PF04829"/>
    </source>
</evidence>
<feature type="region of interest" description="Disordered" evidence="5">
    <location>
        <begin position="515"/>
        <end position="547"/>
    </location>
</feature>
<feature type="region of interest" description="Disordered" evidence="5">
    <location>
        <begin position="608"/>
        <end position="627"/>
    </location>
</feature>
<keyword evidence="4" id="KW-0843">Virulence</keyword>
<dbReference type="GO" id="GO:0090729">
    <property type="term" value="F:toxin activity"/>
    <property type="evidence" value="ECO:0007669"/>
    <property type="project" value="UniProtKB-KW"/>
</dbReference>
<dbReference type="InterPro" id="IPR049271">
    <property type="entry name" value="DUF6862"/>
</dbReference>
<accession>A0A2Y9U104</accession>
<dbReference type="InterPro" id="IPR006914">
    <property type="entry name" value="VENN_dom"/>
</dbReference>
<protein>
    <submittedName>
        <fullName evidence="8">Uncharacterized protein</fullName>
    </submittedName>
</protein>
<organism evidence="8 9">
    <name type="scientific">Limnobaculum parvum</name>
    <dbReference type="NCBI Taxonomy" id="2172103"/>
    <lineage>
        <taxon>Bacteria</taxon>
        <taxon>Pseudomonadati</taxon>
        <taxon>Pseudomonadota</taxon>
        <taxon>Gammaproteobacteria</taxon>
        <taxon>Enterobacterales</taxon>
        <taxon>Budviciaceae</taxon>
        <taxon>Limnobaculum</taxon>
    </lineage>
</organism>
<dbReference type="AlphaFoldDB" id="A0A2Y9U104"/>
<feature type="domain" description="VENN motif-containing" evidence="6">
    <location>
        <begin position="260"/>
        <end position="310"/>
    </location>
</feature>
<dbReference type="Pfam" id="PF04829">
    <property type="entry name" value="PT-VENN"/>
    <property type="match status" value="1"/>
</dbReference>
<evidence type="ECO:0000256" key="2">
    <source>
        <dbReference type="ARBA" id="ARBA00022656"/>
    </source>
</evidence>
<dbReference type="OrthoDB" id="6956214at2"/>
<proteinExistence type="predicted"/>
<gene>
    <name evidence="8" type="ORF">HYN51_12975</name>
</gene>
<evidence type="ECO:0000256" key="3">
    <source>
        <dbReference type="ARBA" id="ARBA00022913"/>
    </source>
</evidence>
<evidence type="ECO:0000256" key="5">
    <source>
        <dbReference type="SAM" id="MobiDB-lite"/>
    </source>
</evidence>
<name>A0A2Y9U104_9GAMM</name>
<dbReference type="KEGG" id="lpv:HYN51_12975"/>
<reference evidence="8 9" key="1">
    <citation type="journal article" date="2019" name="Int. J. Syst. Evol. Microbiol.">
        <title>Limnobaculum parvum gen. nov., sp. nov., isolated from a freshwater lake.</title>
        <authorList>
            <person name="Baek C."/>
            <person name="Shin S.K."/>
            <person name="Yi H."/>
        </authorList>
    </citation>
    <scope>NUCLEOTIDE SEQUENCE [LARGE SCALE GENOMIC DNA]</scope>
    <source>
        <strain evidence="8 9">HYN0051</strain>
    </source>
</reference>
<evidence type="ECO:0000256" key="1">
    <source>
        <dbReference type="ARBA" id="ARBA00004219"/>
    </source>
</evidence>
<dbReference type="RefSeq" id="WP_108901428.1">
    <property type="nucleotide sequence ID" value="NZ_CP029185.2"/>
</dbReference>
<comment type="subcellular location">
    <subcellularLocation>
        <location evidence="1">Target cell</location>
        <location evidence="1">Target cell cytoplasm</location>
    </subcellularLocation>
</comment>
<sequence>MAYGDSASSTTHAAIADGTLTIRDQNNQQQDIAKLSNDTANAANPLDKIFDADEQMRNLEAIGLAGQIVSQVTTIATNIGVMNAQDQARAEADANKDAASKDPAIIAQARADLAKAGNENPTQEDLNKATYAVIYQASYDKFYEKEMEFYGTGSNVGRAIQAAGAALTVAMGGGSAGNAAAAASAPLLAQGVKRLADTNFPVDKEHPDNANLFAKVIGHAIVGLAVAEGSGNSGMAGALGAASGELIAKTIAEEYYKTDPEKLTEAQRQFIANMTSIATGVAAGLVADNTADAGTAASAAYNSATNNYLSQPEKTDLDLAKQKLNDPDPLVREKARQDYDQLMEKDISSDQAVIDACGNGQAGSAGCASARQDAAAAKDSYETGSYNSQAKKQYADAYGQIVSLLNSTTVDAEHKEQVTDGLARYFMAVTGVDYETARGYADTKQGMDILVASLALKDNLQAAHSYLAAEGAVSQANAAKSASKTSYNWSSGEGAFSPKSNGKIVDVEYPGGKYDGNSLPYGKNTSTGSKTADSTAGEKLAGPTESWGSYTSKEQYIQSLTPTEHTIVPSRKAPQNYIPNSVYEVSRADGTKSITYYDDKGRTFSREDYGQQKTHGQLGYNTDGSVPPHEHTITYSERGFVDTRQYRLIDSNGKAVGPWIPEN</sequence>
<evidence type="ECO:0000313" key="8">
    <source>
        <dbReference type="EMBL" id="AWH89381.1"/>
    </source>
</evidence>
<dbReference type="Pfam" id="PF21726">
    <property type="entry name" value="DUF6862"/>
    <property type="match status" value="1"/>
</dbReference>
<evidence type="ECO:0000259" key="7">
    <source>
        <dbReference type="Pfam" id="PF21726"/>
    </source>
</evidence>
<feature type="domain" description="DUF6862" evidence="7">
    <location>
        <begin position="320"/>
        <end position="383"/>
    </location>
</feature>
<evidence type="ECO:0000313" key="9">
    <source>
        <dbReference type="Proteomes" id="UP000244908"/>
    </source>
</evidence>
<evidence type="ECO:0000256" key="4">
    <source>
        <dbReference type="ARBA" id="ARBA00023026"/>
    </source>
</evidence>
<feature type="compositionally biased region" description="Polar residues" evidence="5">
    <location>
        <begin position="523"/>
        <end position="534"/>
    </location>
</feature>
<keyword evidence="9" id="KW-1185">Reference proteome</keyword>
<feature type="compositionally biased region" description="Polar residues" evidence="5">
    <location>
        <begin position="611"/>
        <end position="624"/>
    </location>
</feature>
<dbReference type="EMBL" id="CP029185">
    <property type="protein sequence ID" value="AWH89381.1"/>
    <property type="molecule type" value="Genomic_DNA"/>
</dbReference>
<keyword evidence="3" id="KW-1266">Target cell cytoplasm</keyword>
<dbReference type="Proteomes" id="UP000244908">
    <property type="component" value="Chromosome"/>
</dbReference>
<keyword evidence="2" id="KW-0800">Toxin</keyword>